<feature type="compositionally biased region" description="Polar residues" evidence="14">
    <location>
        <begin position="638"/>
        <end position="648"/>
    </location>
</feature>
<dbReference type="EC" id="2.7.11.1" evidence="1"/>
<comment type="catalytic activity">
    <reaction evidence="9">
        <text>L-seryl-[protein] + ATP = O-phospho-L-seryl-[protein] + ADP + H(+)</text>
        <dbReference type="Rhea" id="RHEA:17989"/>
        <dbReference type="Rhea" id="RHEA-COMP:9863"/>
        <dbReference type="Rhea" id="RHEA-COMP:11604"/>
        <dbReference type="ChEBI" id="CHEBI:15378"/>
        <dbReference type="ChEBI" id="CHEBI:29999"/>
        <dbReference type="ChEBI" id="CHEBI:30616"/>
        <dbReference type="ChEBI" id="CHEBI:83421"/>
        <dbReference type="ChEBI" id="CHEBI:456216"/>
        <dbReference type="EC" id="2.7.11.1"/>
    </reaction>
</comment>
<dbReference type="RefSeq" id="XP_003958795.1">
    <property type="nucleotide sequence ID" value="XM_003958746.1"/>
</dbReference>
<comment type="catalytic activity">
    <reaction evidence="8">
        <text>L-threonyl-[protein] + ATP = O-phospho-L-threonyl-[protein] + ADP + H(+)</text>
        <dbReference type="Rhea" id="RHEA:46608"/>
        <dbReference type="Rhea" id="RHEA-COMP:11060"/>
        <dbReference type="Rhea" id="RHEA-COMP:11605"/>
        <dbReference type="ChEBI" id="CHEBI:15378"/>
        <dbReference type="ChEBI" id="CHEBI:30013"/>
        <dbReference type="ChEBI" id="CHEBI:30616"/>
        <dbReference type="ChEBI" id="CHEBI:61977"/>
        <dbReference type="ChEBI" id="CHEBI:456216"/>
        <dbReference type="EC" id="2.7.11.1"/>
    </reaction>
</comment>
<feature type="compositionally biased region" description="Low complexity" evidence="14">
    <location>
        <begin position="649"/>
        <end position="661"/>
    </location>
</feature>
<organism evidence="16 17">
    <name type="scientific">Kazachstania africana (strain ATCC 22294 / BCRC 22015 / CBS 2517 / CECT 1963 / NBRC 1671 / NRRL Y-8276)</name>
    <name type="common">Yeast</name>
    <name type="synonym">Kluyveromyces africanus</name>
    <dbReference type="NCBI Taxonomy" id="1071382"/>
    <lineage>
        <taxon>Eukaryota</taxon>
        <taxon>Fungi</taxon>
        <taxon>Dikarya</taxon>
        <taxon>Ascomycota</taxon>
        <taxon>Saccharomycotina</taxon>
        <taxon>Saccharomycetes</taxon>
        <taxon>Saccharomycetales</taxon>
        <taxon>Saccharomycetaceae</taxon>
        <taxon>Kazachstania</taxon>
    </lineage>
</organism>
<keyword evidence="3" id="KW-0597">Phosphoprotein</keyword>
<evidence type="ECO:0000259" key="15">
    <source>
        <dbReference type="PROSITE" id="PS50011"/>
    </source>
</evidence>
<feature type="compositionally biased region" description="Acidic residues" evidence="14">
    <location>
        <begin position="857"/>
        <end position="879"/>
    </location>
</feature>
<dbReference type="KEGG" id="kaf:KAFR_0H02510"/>
<feature type="compositionally biased region" description="Polar residues" evidence="14">
    <location>
        <begin position="476"/>
        <end position="485"/>
    </location>
</feature>
<feature type="compositionally biased region" description="Basic and acidic residues" evidence="14">
    <location>
        <begin position="763"/>
        <end position="773"/>
    </location>
</feature>
<dbReference type="InterPro" id="IPR008271">
    <property type="entry name" value="Ser/Thr_kinase_AS"/>
</dbReference>
<dbReference type="FunCoup" id="H2AZA4">
    <property type="interactions" value="262"/>
</dbReference>
<accession>H2AZA4</accession>
<dbReference type="FunFam" id="1.10.510.10:FF:000650">
    <property type="entry name" value="Serine/threonine-protein kinase ppk16"/>
    <property type="match status" value="1"/>
</dbReference>
<feature type="compositionally biased region" description="Polar residues" evidence="14">
    <location>
        <begin position="826"/>
        <end position="854"/>
    </location>
</feature>
<dbReference type="PROSITE" id="PS00108">
    <property type="entry name" value="PROTEIN_KINASE_ST"/>
    <property type="match status" value="1"/>
</dbReference>
<evidence type="ECO:0000256" key="3">
    <source>
        <dbReference type="ARBA" id="ARBA00022553"/>
    </source>
</evidence>
<keyword evidence="4" id="KW-0808">Transferase</keyword>
<evidence type="ECO:0000256" key="13">
    <source>
        <dbReference type="PROSITE-ProRule" id="PRU10141"/>
    </source>
</evidence>
<evidence type="ECO:0000256" key="8">
    <source>
        <dbReference type="ARBA" id="ARBA00047899"/>
    </source>
</evidence>
<evidence type="ECO:0000256" key="11">
    <source>
        <dbReference type="PIRSR" id="PIRSR630616-2"/>
    </source>
</evidence>
<dbReference type="PROSITE" id="PS50011">
    <property type="entry name" value="PROTEIN_KINASE_DOM"/>
    <property type="match status" value="1"/>
</dbReference>
<dbReference type="OrthoDB" id="942095at2759"/>
<feature type="compositionally biased region" description="Basic and acidic residues" evidence="14">
    <location>
        <begin position="799"/>
        <end position="808"/>
    </location>
</feature>
<keyword evidence="2" id="KW-0723">Serine/threonine-protein kinase</keyword>
<dbReference type="SUPFAM" id="SSF56112">
    <property type="entry name" value="Protein kinase-like (PK-like)"/>
    <property type="match status" value="1"/>
</dbReference>
<dbReference type="CDD" id="cd14003">
    <property type="entry name" value="STKc_AMPK-like"/>
    <property type="match status" value="1"/>
</dbReference>
<dbReference type="InterPro" id="IPR017441">
    <property type="entry name" value="Protein_kinase_ATP_BS"/>
</dbReference>
<feature type="binding site" evidence="11">
    <location>
        <begin position="161"/>
        <end position="162"/>
    </location>
    <ligand>
        <name>ATP</name>
        <dbReference type="ChEBI" id="CHEBI:30616"/>
    </ligand>
</feature>
<feature type="compositionally biased region" description="Polar residues" evidence="14">
    <location>
        <begin position="417"/>
        <end position="428"/>
    </location>
</feature>
<feature type="region of interest" description="Disordered" evidence="14">
    <location>
        <begin position="722"/>
        <end position="773"/>
    </location>
</feature>
<feature type="compositionally biased region" description="Low complexity" evidence="14">
    <location>
        <begin position="509"/>
        <end position="528"/>
    </location>
</feature>
<dbReference type="PANTHER" id="PTHR24350">
    <property type="entry name" value="SERINE/THREONINE-PROTEIN KINASE IAL-RELATED"/>
    <property type="match status" value="1"/>
</dbReference>
<dbReference type="HOGENOM" id="CLU_011780_0_0_1"/>
<evidence type="ECO:0000256" key="9">
    <source>
        <dbReference type="ARBA" id="ARBA00048679"/>
    </source>
</evidence>
<dbReference type="EMBL" id="HE650828">
    <property type="protein sequence ID" value="CCF59660.1"/>
    <property type="molecule type" value="Genomic_DNA"/>
</dbReference>
<evidence type="ECO:0000313" key="17">
    <source>
        <dbReference type="Proteomes" id="UP000005220"/>
    </source>
</evidence>
<protein>
    <recommendedName>
        <fullName evidence="1">non-specific serine/threonine protein kinase</fullName>
        <ecNumber evidence="1">2.7.11.1</ecNumber>
    </recommendedName>
</protein>
<dbReference type="Gene3D" id="1.10.510.10">
    <property type="entry name" value="Transferase(Phosphotransferase) domain 1"/>
    <property type="match status" value="1"/>
</dbReference>
<dbReference type="STRING" id="1071382.H2AZA4"/>
<feature type="region of interest" description="Disordered" evidence="14">
    <location>
        <begin position="476"/>
        <end position="531"/>
    </location>
</feature>
<feature type="domain" description="Protein kinase" evidence="15">
    <location>
        <begin position="41"/>
        <end position="287"/>
    </location>
</feature>
<evidence type="ECO:0000256" key="2">
    <source>
        <dbReference type="ARBA" id="ARBA00022527"/>
    </source>
</evidence>
<feature type="region of interest" description="Disordered" evidence="14">
    <location>
        <begin position="793"/>
        <end position="879"/>
    </location>
</feature>
<keyword evidence="6" id="KW-0418">Kinase</keyword>
<dbReference type="GO" id="GO:0005524">
    <property type="term" value="F:ATP binding"/>
    <property type="evidence" value="ECO:0007669"/>
    <property type="project" value="UniProtKB-UniRule"/>
</dbReference>
<evidence type="ECO:0000256" key="4">
    <source>
        <dbReference type="ARBA" id="ARBA00022679"/>
    </source>
</evidence>
<dbReference type="SMART" id="SM00220">
    <property type="entry name" value="S_TKc"/>
    <property type="match status" value="1"/>
</dbReference>
<keyword evidence="7 11" id="KW-0067">ATP-binding</keyword>
<feature type="binding site" evidence="11">
    <location>
        <position position="175"/>
    </location>
    <ligand>
        <name>ATP</name>
        <dbReference type="ChEBI" id="CHEBI:30616"/>
    </ligand>
</feature>
<evidence type="ECO:0000256" key="10">
    <source>
        <dbReference type="PIRSR" id="PIRSR630616-1"/>
    </source>
</evidence>
<dbReference type="GO" id="GO:0004674">
    <property type="term" value="F:protein serine/threonine kinase activity"/>
    <property type="evidence" value="ECO:0007669"/>
    <property type="project" value="UniProtKB-KW"/>
</dbReference>
<keyword evidence="5 11" id="KW-0547">Nucleotide-binding</keyword>
<proteinExistence type="predicted"/>
<evidence type="ECO:0000313" key="16">
    <source>
        <dbReference type="EMBL" id="CCF59660.1"/>
    </source>
</evidence>
<feature type="region of interest" description="Disordered" evidence="14">
    <location>
        <begin position="417"/>
        <end position="450"/>
    </location>
</feature>
<dbReference type="Pfam" id="PF00069">
    <property type="entry name" value="Pkinase"/>
    <property type="match status" value="1"/>
</dbReference>
<sequence>MSGINASTKAEQNNIKAIIGSAYNKLYGQFMSDELIEVGNYRILKQIGEGSFGKVYLALHRPTHRKVVLKTSDKNDPNIVREVFYHRQFDYPYITKVYEIIVTETKVWMALEYCPGKELYDHLLFSKRIPIAECTELFAQIVGAVYYAHSLNCVHRDLKLENILLDKHGRAKLTDFGFTRECMTRSTLETVCGTTVYMAPELIERKSYDGFKIDIWALGVILYTMIYGAMPFDEDDEVKTKWKIVNEDPDFTNNISSNDVKDLIKKLLKKDPTERPTIREILKHDFLKPYGFTILEKTDKIIQRQRNDSIHFHSKIEKRLLKRLKRSGFDTQSIKHSIMKKKCDSLAGLYLLLLEREKQLERSYRPRRSRSVLSVRKVFESACSSDVLGNDKPIRSSLELRKNTSLGKIISRTSELQKNPLTARQTSAPVLLNSSTGKSSNSISTVPHSENTEAIGKNGIFSKLSKFFKQKKHASSNNVKSNISSLPEEEKTGRKSPSRSVTDSFLMGKGSSQAKNSSKSKISSISKSSPKKDMETSLNVVFSSDLQDADVKGISQEQTVKRFKSTISSDLSRNASLRNYDSNSLYKSRSRSVENNKFSSRPLSGLSQISTETYLSDYSTDGATSFIPNTSIRPNISHSSSTGVLTQHSSSSNSEMLSNPPNIRFLRRDLSIRSENSSLSDRSSRADSFYDITTTTTQLNKNLHHTKASSIKESVLPRFGAQHSWSSKRTLVNNRPGTVRGRRRNRTRQLNFLKSSSSPTENAIKEESSTDDHEFDYSQHNFMEEVNENPLLEEDEDELSGHSEHFDEINQPTDSNLHKNGRKLTESAQHPTGRSMSNDSDWSHFQSDSKSIITGGSEDEDSIIVADQEDNFSEGEYDK</sequence>
<gene>
    <name evidence="16" type="primary">KAFR0H02510</name>
    <name evidence="16" type="ORF">KAFR_0H02510</name>
</gene>
<dbReference type="InterPro" id="IPR030616">
    <property type="entry name" value="Aur-like"/>
</dbReference>
<feature type="cross-link" description="Glycyl lysine isopeptide (Lys-Gly) (interchain with G-Cter in SUMO2)" evidence="12">
    <location>
        <position position="159"/>
    </location>
</feature>
<reference evidence="16 17" key="1">
    <citation type="journal article" date="2011" name="Proc. Natl. Acad. Sci. U.S.A.">
        <title>Evolutionary erosion of yeast sex chromosomes by mating-type switching accidents.</title>
        <authorList>
            <person name="Gordon J.L."/>
            <person name="Armisen D."/>
            <person name="Proux-Wera E."/>
            <person name="Oheigeartaigh S.S."/>
            <person name="Byrne K.P."/>
            <person name="Wolfe K.H."/>
        </authorList>
    </citation>
    <scope>NUCLEOTIDE SEQUENCE [LARGE SCALE GENOMIC DNA]</scope>
    <source>
        <strain evidence="17">ATCC 22294 / BCRC 22015 / CBS 2517 / CECT 1963 / NBRC 1671 / NRRL Y-8276</strain>
    </source>
</reference>
<feature type="binding site" evidence="11 13">
    <location>
        <position position="70"/>
    </location>
    <ligand>
        <name>ATP</name>
        <dbReference type="ChEBI" id="CHEBI:30616"/>
    </ligand>
</feature>
<dbReference type="eggNOG" id="KOG0583">
    <property type="taxonomic scope" value="Eukaryota"/>
</dbReference>
<feature type="compositionally biased region" description="Polar residues" evidence="14">
    <location>
        <begin position="749"/>
        <end position="761"/>
    </location>
</feature>
<name>H2AZA4_KAZAF</name>
<dbReference type="InterPro" id="IPR000719">
    <property type="entry name" value="Prot_kinase_dom"/>
</dbReference>
<dbReference type="GO" id="GO:0036464">
    <property type="term" value="C:cytoplasmic ribonucleoprotein granule"/>
    <property type="evidence" value="ECO:0007669"/>
    <property type="project" value="EnsemblFungi"/>
</dbReference>
<dbReference type="InterPro" id="IPR011009">
    <property type="entry name" value="Kinase-like_dom_sf"/>
</dbReference>
<dbReference type="InParanoid" id="H2AZA4"/>
<dbReference type="GeneID" id="13887656"/>
<dbReference type="PROSITE" id="PS00107">
    <property type="entry name" value="PROTEIN_KINASE_ATP"/>
    <property type="match status" value="1"/>
</dbReference>
<evidence type="ECO:0000256" key="5">
    <source>
        <dbReference type="ARBA" id="ARBA00022741"/>
    </source>
</evidence>
<keyword evidence="17" id="KW-1185">Reference proteome</keyword>
<evidence type="ECO:0000256" key="7">
    <source>
        <dbReference type="ARBA" id="ARBA00022840"/>
    </source>
</evidence>
<feature type="compositionally biased region" description="Low complexity" evidence="14">
    <location>
        <begin position="433"/>
        <end position="445"/>
    </location>
</feature>
<dbReference type="AlphaFoldDB" id="H2AZA4"/>
<evidence type="ECO:0000256" key="12">
    <source>
        <dbReference type="PIRSR" id="PIRSR630616-3"/>
    </source>
</evidence>
<evidence type="ECO:0000256" key="6">
    <source>
        <dbReference type="ARBA" id="ARBA00022777"/>
    </source>
</evidence>
<dbReference type="Proteomes" id="UP000005220">
    <property type="component" value="Chromosome 8"/>
</dbReference>
<evidence type="ECO:0000256" key="1">
    <source>
        <dbReference type="ARBA" id="ARBA00012513"/>
    </source>
</evidence>
<evidence type="ECO:0000256" key="14">
    <source>
        <dbReference type="SAM" id="MobiDB-lite"/>
    </source>
</evidence>
<feature type="region of interest" description="Disordered" evidence="14">
    <location>
        <begin position="638"/>
        <end position="661"/>
    </location>
</feature>
<feature type="active site" description="Proton acceptor" evidence="10">
    <location>
        <position position="157"/>
    </location>
</feature>